<dbReference type="PANTHER" id="PTHR24252:SF7">
    <property type="entry name" value="HYALIN"/>
    <property type="match status" value="1"/>
</dbReference>
<dbReference type="PRINTS" id="PR00722">
    <property type="entry name" value="CHYMOTRYPSIN"/>
</dbReference>
<evidence type="ECO:0000256" key="5">
    <source>
        <dbReference type="RuleBase" id="RU363034"/>
    </source>
</evidence>
<dbReference type="Pfam" id="PF00089">
    <property type="entry name" value="Trypsin"/>
    <property type="match status" value="1"/>
</dbReference>
<name>A0A8F2D8I1_TENMO</name>
<keyword evidence="1 6" id="KW-0732">Signal</keyword>
<feature type="chain" id="PRO_5034619427" evidence="6">
    <location>
        <begin position="23"/>
        <end position="359"/>
    </location>
</feature>
<keyword evidence="3" id="KW-0325">Glycoprotein</keyword>
<evidence type="ECO:0000259" key="7">
    <source>
        <dbReference type="PROSITE" id="PS50240"/>
    </source>
</evidence>
<evidence type="ECO:0000256" key="4">
    <source>
        <dbReference type="ARBA" id="ARBA00024195"/>
    </source>
</evidence>
<proteinExistence type="evidence at transcript level"/>
<dbReference type="SUPFAM" id="SSF50494">
    <property type="entry name" value="Trypsin-like serine proteases"/>
    <property type="match status" value="1"/>
</dbReference>
<dbReference type="InterPro" id="IPR001254">
    <property type="entry name" value="Trypsin_dom"/>
</dbReference>
<keyword evidence="5" id="KW-0645">Protease</keyword>
<feature type="signal peptide" evidence="6">
    <location>
        <begin position="1"/>
        <end position="22"/>
    </location>
</feature>
<dbReference type="InterPro" id="IPR022700">
    <property type="entry name" value="CLIP"/>
</dbReference>
<dbReference type="PROSITE" id="PS00135">
    <property type="entry name" value="TRYPSIN_SER"/>
    <property type="match status" value="1"/>
</dbReference>
<evidence type="ECO:0000256" key="3">
    <source>
        <dbReference type="ARBA" id="ARBA00023180"/>
    </source>
</evidence>
<dbReference type="FunFam" id="2.40.10.10:FF:000028">
    <property type="entry name" value="Serine protease easter"/>
    <property type="match status" value="1"/>
</dbReference>
<dbReference type="SMART" id="SM00680">
    <property type="entry name" value="CLIP"/>
    <property type="match status" value="1"/>
</dbReference>
<dbReference type="AlphaFoldDB" id="A0A8F2D8I1"/>
<dbReference type="PROSITE" id="PS50240">
    <property type="entry name" value="TRYPSIN_DOM"/>
    <property type="match status" value="1"/>
</dbReference>
<evidence type="ECO:0000256" key="1">
    <source>
        <dbReference type="ARBA" id="ARBA00022729"/>
    </source>
</evidence>
<accession>A0A8F2D8I1</accession>
<dbReference type="GO" id="GO:0006508">
    <property type="term" value="P:proteolysis"/>
    <property type="evidence" value="ECO:0007669"/>
    <property type="project" value="UniProtKB-KW"/>
</dbReference>
<organism evidence="8">
    <name type="scientific">Tenebrio molitor</name>
    <name type="common">Yellow mealworm beetle</name>
    <dbReference type="NCBI Taxonomy" id="7067"/>
    <lineage>
        <taxon>Eukaryota</taxon>
        <taxon>Metazoa</taxon>
        <taxon>Ecdysozoa</taxon>
        <taxon>Arthropoda</taxon>
        <taxon>Hexapoda</taxon>
        <taxon>Insecta</taxon>
        <taxon>Pterygota</taxon>
        <taxon>Neoptera</taxon>
        <taxon>Endopterygota</taxon>
        <taxon>Coleoptera</taxon>
        <taxon>Polyphaga</taxon>
        <taxon>Cucujiformia</taxon>
        <taxon>Tenebrionidae</taxon>
        <taxon>Tenebrio</taxon>
    </lineage>
</organism>
<evidence type="ECO:0000256" key="2">
    <source>
        <dbReference type="ARBA" id="ARBA00023157"/>
    </source>
</evidence>
<dbReference type="SMART" id="SM00020">
    <property type="entry name" value="Tryp_SPc"/>
    <property type="match status" value="1"/>
</dbReference>
<dbReference type="PANTHER" id="PTHR24252">
    <property type="entry name" value="ACROSIN-RELATED"/>
    <property type="match status" value="1"/>
</dbReference>
<protein>
    <submittedName>
        <fullName evidence="8">Trypsin-like serine peptidase</fullName>
    </submittedName>
</protein>
<dbReference type="InterPro" id="IPR009003">
    <property type="entry name" value="Peptidase_S1_PA"/>
</dbReference>
<dbReference type="InterPro" id="IPR043504">
    <property type="entry name" value="Peptidase_S1_PA_chymotrypsin"/>
</dbReference>
<dbReference type="EMBL" id="MW603483">
    <property type="protein sequence ID" value="QWS65040.1"/>
    <property type="molecule type" value="mRNA"/>
</dbReference>
<evidence type="ECO:0000256" key="6">
    <source>
        <dbReference type="SAM" id="SignalP"/>
    </source>
</evidence>
<reference evidence="8" key="1">
    <citation type="submission" date="2021-02" db="EMBL/GenBank/DDBJ databases">
        <authorList>
            <person name="Oppert B.S."/>
            <person name="Elpidina E."/>
            <person name="Tereshchenkova V."/>
            <person name="Zhiganov N."/>
            <person name="Filippova I."/>
        </authorList>
    </citation>
    <scope>NUCLEOTIDE SEQUENCE</scope>
</reference>
<dbReference type="CDD" id="cd00190">
    <property type="entry name" value="Tryp_SPc"/>
    <property type="match status" value="1"/>
</dbReference>
<dbReference type="GO" id="GO:0004252">
    <property type="term" value="F:serine-type endopeptidase activity"/>
    <property type="evidence" value="ECO:0007669"/>
    <property type="project" value="InterPro"/>
</dbReference>
<dbReference type="PROSITE" id="PS00134">
    <property type="entry name" value="TRYPSIN_HIS"/>
    <property type="match status" value="1"/>
</dbReference>
<dbReference type="InterPro" id="IPR018114">
    <property type="entry name" value="TRYPSIN_HIS"/>
</dbReference>
<dbReference type="Gene3D" id="2.40.10.10">
    <property type="entry name" value="Trypsin-like serine proteases"/>
    <property type="match status" value="1"/>
</dbReference>
<sequence length="359" mass="40731">MLSLNYEYFACFVIVLIQLVSSQLFVGDLCSLKSSGSPGVCELFKECKQARDDLRKHQIFPQRCGFQRDESIVCCLKSKRKPGEISLKKCKEYSRFVYEVTRPPILLVNRPPITRNECGHRVITLIVGGTNVTRKEFPHMALIGFEPQPRDIKWLCGGTIISKEYILTAAHCLSHHEHGRAKYVRIGVTNLEDTNHRQQLEVEEIIPHPEYRSSSHYHDIGLLRLKRSAKLNSFTVPACLYSNHDIESEKAIATGWGSTTYEGSGTNNLLKVTLDLWDHALCNRSYKNEVILIDEKDTCQGDSGGPLQIFHKGNDIKCMYDIIGVTSFGKSCGVKYPGVYVRVSKYIGWIEDIVWPENT</sequence>
<dbReference type="InterPro" id="IPR001314">
    <property type="entry name" value="Peptidase_S1A"/>
</dbReference>
<dbReference type="InterPro" id="IPR033116">
    <property type="entry name" value="TRYPSIN_SER"/>
</dbReference>
<keyword evidence="2" id="KW-1015">Disulfide bond</keyword>
<feature type="domain" description="Peptidase S1" evidence="7">
    <location>
        <begin position="126"/>
        <end position="355"/>
    </location>
</feature>
<evidence type="ECO:0000313" key="8">
    <source>
        <dbReference type="EMBL" id="QWS65040.1"/>
    </source>
</evidence>
<comment type="similarity">
    <text evidence="4">Belongs to the peptidase S1 family. CLIP subfamily.</text>
</comment>
<keyword evidence="5" id="KW-0720">Serine protease</keyword>
<keyword evidence="5" id="KW-0378">Hydrolase</keyword>